<dbReference type="Proteomes" id="UP000238479">
    <property type="component" value="Chromosome 1"/>
</dbReference>
<dbReference type="AlphaFoldDB" id="A0A2P6SAB9"/>
<comment type="caution">
    <text evidence="1">The sequence shown here is derived from an EMBL/GenBank/DDBJ whole genome shotgun (WGS) entry which is preliminary data.</text>
</comment>
<dbReference type="Gramene" id="PRQ55640">
    <property type="protein sequence ID" value="PRQ55640"/>
    <property type="gene ID" value="RchiOBHm_Chr1g0326831"/>
</dbReference>
<reference evidence="1 2" key="1">
    <citation type="journal article" date="2018" name="Nat. Genet.">
        <title>The Rosa genome provides new insights in the design of modern roses.</title>
        <authorList>
            <person name="Bendahmane M."/>
        </authorList>
    </citation>
    <scope>NUCLEOTIDE SEQUENCE [LARGE SCALE GENOMIC DNA]</scope>
    <source>
        <strain evidence="2">cv. Old Blush</strain>
    </source>
</reference>
<keyword evidence="2" id="KW-1185">Reference proteome</keyword>
<proteinExistence type="predicted"/>
<accession>A0A2P6SAB9</accession>
<sequence>MSDHLYGLSPPNFNQNYGVSPKCEEYSMTSSLLHPVAKTSCLVQFNCSWRYLLISVSQQGTSLGDPHRHPLYAQSLWVPQLSALQHSWYLSSLNTIILDIPHLPHSVSVSVTHLTRCLDSSRSRSQNLT</sequence>
<gene>
    <name evidence="1" type="ORF">RchiOBHm_Chr1g0326831</name>
</gene>
<organism evidence="1 2">
    <name type="scientific">Rosa chinensis</name>
    <name type="common">China rose</name>
    <dbReference type="NCBI Taxonomy" id="74649"/>
    <lineage>
        <taxon>Eukaryota</taxon>
        <taxon>Viridiplantae</taxon>
        <taxon>Streptophyta</taxon>
        <taxon>Embryophyta</taxon>
        <taxon>Tracheophyta</taxon>
        <taxon>Spermatophyta</taxon>
        <taxon>Magnoliopsida</taxon>
        <taxon>eudicotyledons</taxon>
        <taxon>Gunneridae</taxon>
        <taxon>Pentapetalae</taxon>
        <taxon>rosids</taxon>
        <taxon>fabids</taxon>
        <taxon>Rosales</taxon>
        <taxon>Rosaceae</taxon>
        <taxon>Rosoideae</taxon>
        <taxon>Rosoideae incertae sedis</taxon>
        <taxon>Rosa</taxon>
    </lineage>
</organism>
<dbReference type="EMBL" id="PDCK01000039">
    <property type="protein sequence ID" value="PRQ55640.1"/>
    <property type="molecule type" value="Genomic_DNA"/>
</dbReference>
<evidence type="ECO:0000313" key="1">
    <source>
        <dbReference type="EMBL" id="PRQ55640.1"/>
    </source>
</evidence>
<protein>
    <submittedName>
        <fullName evidence="1">Uncharacterized protein</fullName>
    </submittedName>
</protein>
<evidence type="ECO:0000313" key="2">
    <source>
        <dbReference type="Proteomes" id="UP000238479"/>
    </source>
</evidence>
<name>A0A2P6SAB9_ROSCH</name>